<evidence type="ECO:0000256" key="1">
    <source>
        <dbReference type="ARBA" id="ARBA00004123"/>
    </source>
</evidence>
<evidence type="ECO:0000256" key="4">
    <source>
        <dbReference type="ARBA" id="ARBA00023125"/>
    </source>
</evidence>
<evidence type="ECO:0000256" key="5">
    <source>
        <dbReference type="ARBA" id="ARBA00023163"/>
    </source>
</evidence>
<accession>A0A6A6KR14</accession>
<evidence type="ECO:0000313" key="10">
    <source>
        <dbReference type="Proteomes" id="UP000467840"/>
    </source>
</evidence>
<dbReference type="PROSITE" id="PS50090">
    <property type="entry name" value="MYB_LIKE"/>
    <property type="match status" value="1"/>
</dbReference>
<dbReference type="GO" id="GO:0003677">
    <property type="term" value="F:DNA binding"/>
    <property type="evidence" value="ECO:0007669"/>
    <property type="project" value="UniProtKB-KW"/>
</dbReference>
<dbReference type="SUPFAM" id="SSF46689">
    <property type="entry name" value="Homeodomain-like"/>
    <property type="match status" value="1"/>
</dbReference>
<dbReference type="AlphaFoldDB" id="A0A6A6KR14"/>
<keyword evidence="5" id="KW-0804">Transcription</keyword>
<evidence type="ECO:0000256" key="6">
    <source>
        <dbReference type="ARBA" id="ARBA00023242"/>
    </source>
</evidence>
<name>A0A6A6KR14_HEVBR</name>
<dbReference type="PANTHER" id="PTHR48000:SF67">
    <property type="entry name" value="MYB-LIKE DNA-BINDING DOMAIN CONTAINING PROTEIN, EXPRESSED"/>
    <property type="match status" value="1"/>
</dbReference>
<dbReference type="CDD" id="cd00167">
    <property type="entry name" value="SANT"/>
    <property type="match status" value="1"/>
</dbReference>
<dbReference type="InterPro" id="IPR017930">
    <property type="entry name" value="Myb_dom"/>
</dbReference>
<sequence length="201" mass="21862">MGRAPCCDKANVKKGPWSPEEDAKLKDYIAKHGKGGNWIALPLKAARSVAEPIPFSNPLSSSNNNNFFTTTASILPPQDSSFLAAMQIYQMKDSCSSSDGSCNNQISHGKELEYEYGGGGGAASTTEQMGLQNYFYNGVEDGPKLLGVGGGWGEKQNGLWGVNPIIDYGLEEIKQLISTSNCSNNFLFEESKTAEERFMYY</sequence>
<dbReference type="InterPro" id="IPR001005">
    <property type="entry name" value="SANT/Myb"/>
</dbReference>
<evidence type="ECO:0000259" key="8">
    <source>
        <dbReference type="PROSITE" id="PS51294"/>
    </source>
</evidence>
<dbReference type="PROSITE" id="PS51294">
    <property type="entry name" value="HTH_MYB"/>
    <property type="match status" value="1"/>
</dbReference>
<dbReference type="PANTHER" id="PTHR48000">
    <property type="entry name" value="OS09G0431300 PROTEIN"/>
    <property type="match status" value="1"/>
</dbReference>
<evidence type="ECO:0000256" key="2">
    <source>
        <dbReference type="ARBA" id="ARBA00022737"/>
    </source>
</evidence>
<protein>
    <submittedName>
        <fullName evidence="9">Uncharacterized protein</fullName>
    </submittedName>
</protein>
<dbReference type="Pfam" id="PF00249">
    <property type="entry name" value="Myb_DNA-binding"/>
    <property type="match status" value="1"/>
</dbReference>
<dbReference type="Gene3D" id="1.10.10.60">
    <property type="entry name" value="Homeodomain-like"/>
    <property type="match status" value="1"/>
</dbReference>
<dbReference type="GO" id="GO:0005634">
    <property type="term" value="C:nucleus"/>
    <property type="evidence" value="ECO:0007669"/>
    <property type="project" value="UniProtKB-SubCell"/>
</dbReference>
<proteinExistence type="predicted"/>
<dbReference type="Proteomes" id="UP000467840">
    <property type="component" value="Chromosome 8"/>
</dbReference>
<gene>
    <name evidence="9" type="ORF">GH714_038997</name>
</gene>
<reference evidence="9 10" key="1">
    <citation type="journal article" date="2020" name="Mol. Plant">
        <title>The Chromosome-Based Rubber Tree Genome Provides New Insights into Spurge Genome Evolution and Rubber Biosynthesis.</title>
        <authorList>
            <person name="Liu J."/>
            <person name="Shi C."/>
            <person name="Shi C.C."/>
            <person name="Li W."/>
            <person name="Zhang Q.J."/>
            <person name="Zhang Y."/>
            <person name="Li K."/>
            <person name="Lu H.F."/>
            <person name="Shi C."/>
            <person name="Zhu S.T."/>
            <person name="Xiao Z.Y."/>
            <person name="Nan H."/>
            <person name="Yue Y."/>
            <person name="Zhu X.G."/>
            <person name="Wu Y."/>
            <person name="Hong X.N."/>
            <person name="Fan G.Y."/>
            <person name="Tong Y."/>
            <person name="Zhang D."/>
            <person name="Mao C.L."/>
            <person name="Liu Y.L."/>
            <person name="Hao S.J."/>
            <person name="Liu W.Q."/>
            <person name="Lv M.Q."/>
            <person name="Zhang H.B."/>
            <person name="Liu Y."/>
            <person name="Hu-Tang G.R."/>
            <person name="Wang J.P."/>
            <person name="Wang J.H."/>
            <person name="Sun Y.H."/>
            <person name="Ni S.B."/>
            <person name="Chen W.B."/>
            <person name="Zhang X.C."/>
            <person name="Jiao Y.N."/>
            <person name="Eichler E.E."/>
            <person name="Li G.H."/>
            <person name="Liu X."/>
            <person name="Gao L.Z."/>
        </authorList>
    </citation>
    <scope>NUCLEOTIDE SEQUENCE [LARGE SCALE GENOMIC DNA]</scope>
    <source>
        <strain evidence="10">cv. GT1</strain>
        <tissue evidence="9">Leaf</tissue>
    </source>
</reference>
<dbReference type="EMBL" id="JAAGAX010000016">
    <property type="protein sequence ID" value="KAF2289879.1"/>
    <property type="molecule type" value="Genomic_DNA"/>
</dbReference>
<keyword evidence="10" id="KW-1185">Reference proteome</keyword>
<comment type="caution">
    <text evidence="9">The sequence shown here is derived from an EMBL/GenBank/DDBJ whole genome shotgun (WGS) entry which is preliminary data.</text>
</comment>
<feature type="domain" description="Myb-like" evidence="7">
    <location>
        <begin position="9"/>
        <end position="48"/>
    </location>
</feature>
<dbReference type="InterPro" id="IPR009057">
    <property type="entry name" value="Homeodomain-like_sf"/>
</dbReference>
<evidence type="ECO:0000313" key="9">
    <source>
        <dbReference type="EMBL" id="KAF2289879.1"/>
    </source>
</evidence>
<organism evidence="9 10">
    <name type="scientific">Hevea brasiliensis</name>
    <name type="common">Para rubber tree</name>
    <name type="synonym">Siphonia brasiliensis</name>
    <dbReference type="NCBI Taxonomy" id="3981"/>
    <lineage>
        <taxon>Eukaryota</taxon>
        <taxon>Viridiplantae</taxon>
        <taxon>Streptophyta</taxon>
        <taxon>Embryophyta</taxon>
        <taxon>Tracheophyta</taxon>
        <taxon>Spermatophyta</taxon>
        <taxon>Magnoliopsida</taxon>
        <taxon>eudicotyledons</taxon>
        <taxon>Gunneridae</taxon>
        <taxon>Pentapetalae</taxon>
        <taxon>rosids</taxon>
        <taxon>fabids</taxon>
        <taxon>Malpighiales</taxon>
        <taxon>Euphorbiaceae</taxon>
        <taxon>Crotonoideae</taxon>
        <taxon>Micrandreae</taxon>
        <taxon>Hevea</taxon>
    </lineage>
</organism>
<evidence type="ECO:0000259" key="7">
    <source>
        <dbReference type="PROSITE" id="PS50090"/>
    </source>
</evidence>
<keyword evidence="2" id="KW-0677">Repeat</keyword>
<keyword evidence="4" id="KW-0238">DNA-binding</keyword>
<feature type="domain" description="HTH myb-type" evidence="8">
    <location>
        <begin position="9"/>
        <end position="35"/>
    </location>
</feature>
<comment type="subcellular location">
    <subcellularLocation>
        <location evidence="1">Nucleus</location>
    </subcellularLocation>
</comment>
<keyword evidence="3" id="KW-0805">Transcription regulation</keyword>
<evidence type="ECO:0000256" key="3">
    <source>
        <dbReference type="ARBA" id="ARBA00023015"/>
    </source>
</evidence>
<keyword evidence="6" id="KW-0539">Nucleus</keyword>